<dbReference type="PANTHER" id="PTHR43794">
    <property type="entry name" value="AMINOHYDROLASE SSNA-RELATED"/>
    <property type="match status" value="1"/>
</dbReference>
<keyword evidence="4" id="KW-1185">Reference proteome</keyword>
<dbReference type="InterPro" id="IPR011059">
    <property type="entry name" value="Metal-dep_hydrolase_composite"/>
</dbReference>
<gene>
    <name evidence="3" type="ORF">OG517_02735</name>
</gene>
<dbReference type="InterPro" id="IPR006311">
    <property type="entry name" value="TAT_signal"/>
</dbReference>
<dbReference type="PROSITE" id="PS51318">
    <property type="entry name" value="TAT"/>
    <property type="match status" value="1"/>
</dbReference>
<accession>A0ABZ1T5V2</accession>
<dbReference type="InterPro" id="IPR050287">
    <property type="entry name" value="MTA/SAH_deaminase"/>
</dbReference>
<dbReference type="InterPro" id="IPR006680">
    <property type="entry name" value="Amidohydro-rel"/>
</dbReference>
<feature type="domain" description="Amidohydrolase-related" evidence="2">
    <location>
        <begin position="107"/>
        <end position="442"/>
    </location>
</feature>
<dbReference type="InterPro" id="IPR032466">
    <property type="entry name" value="Metal_Hydrolase"/>
</dbReference>
<proteinExistence type="predicted"/>
<protein>
    <submittedName>
        <fullName evidence="3">Amidohydrolase family protein</fullName>
    </submittedName>
</protein>
<evidence type="ECO:0000313" key="4">
    <source>
        <dbReference type="Proteomes" id="UP001432039"/>
    </source>
</evidence>
<sequence>MQSSPTPSPARPPHSRRDILTGLGLAAATPLVLGITDRPARPPAPVGPTVLLRGASLVLTMDPALGSGPLGALDNADVLMRGGTIAAVGTGLRPPPGTRIVDASGKLVMPGFVDTHTHLWQAVIRGGCTDGDLFGWFTRCTDPQRGRLTPEALHSFVRLAALDAVQSGVTTLVDWVDIFSYDLIESYVRALAATGVRFTYAMFPSETDPTLVAKVKKELVDPVPLADFQVATHAARAVQHINHAHWEAAQDLGVMLNSHVLERPEQRADDPIGVLTDIGALGPRLLINHAIHLTDDEIAAVAAHDVRAAHCPLSNMRLASGIMRLAEFGRRGVKVGLGLDGGTNDSSDFHALMKTAIGLQRARATQAAIFPQVHDVLRMATLGGAEALGIGDRTGSLTPGKRADVVVVDPAALNFAPRFDWVGQTVFNGRPENVEAVFVDGRPLKFDGRLVGVDTERVVREAETAATRLRAAG</sequence>
<dbReference type="SUPFAM" id="SSF51556">
    <property type="entry name" value="Metallo-dependent hydrolases"/>
    <property type="match status" value="1"/>
</dbReference>
<reference evidence="3" key="1">
    <citation type="submission" date="2022-10" db="EMBL/GenBank/DDBJ databases">
        <title>The complete genomes of actinobacterial strains from the NBC collection.</title>
        <authorList>
            <person name="Joergensen T.S."/>
            <person name="Alvarez Arevalo M."/>
            <person name="Sterndorff E.B."/>
            <person name="Faurdal D."/>
            <person name="Vuksanovic O."/>
            <person name="Mourched A.-S."/>
            <person name="Charusanti P."/>
            <person name="Shaw S."/>
            <person name="Blin K."/>
            <person name="Weber T."/>
        </authorList>
    </citation>
    <scope>NUCLEOTIDE SEQUENCE</scope>
    <source>
        <strain evidence="3">NBC_00248</strain>
    </source>
</reference>
<name>A0ABZ1T5V2_STRVG</name>
<dbReference type="EMBL" id="CP108090">
    <property type="protein sequence ID" value="WUQ10433.1"/>
    <property type="molecule type" value="Genomic_DNA"/>
</dbReference>
<evidence type="ECO:0000313" key="3">
    <source>
        <dbReference type="EMBL" id="WUQ10433.1"/>
    </source>
</evidence>
<keyword evidence="1" id="KW-0378">Hydrolase</keyword>
<dbReference type="RefSeq" id="WP_328959986.1">
    <property type="nucleotide sequence ID" value="NZ_CP108090.1"/>
</dbReference>
<evidence type="ECO:0000259" key="2">
    <source>
        <dbReference type="Pfam" id="PF01979"/>
    </source>
</evidence>
<organism evidence="3 4">
    <name type="scientific">Streptomyces virginiae</name>
    <name type="common">Streptomyces cinnamonensis</name>
    <dbReference type="NCBI Taxonomy" id="1961"/>
    <lineage>
        <taxon>Bacteria</taxon>
        <taxon>Bacillati</taxon>
        <taxon>Actinomycetota</taxon>
        <taxon>Actinomycetes</taxon>
        <taxon>Kitasatosporales</taxon>
        <taxon>Streptomycetaceae</taxon>
        <taxon>Streptomyces</taxon>
    </lineage>
</organism>
<dbReference type="Gene3D" id="3.20.20.140">
    <property type="entry name" value="Metal-dependent hydrolases"/>
    <property type="match status" value="1"/>
</dbReference>
<dbReference type="Proteomes" id="UP001432039">
    <property type="component" value="Chromosome"/>
</dbReference>
<evidence type="ECO:0000256" key="1">
    <source>
        <dbReference type="ARBA" id="ARBA00022801"/>
    </source>
</evidence>
<dbReference type="Pfam" id="PF01979">
    <property type="entry name" value="Amidohydro_1"/>
    <property type="match status" value="1"/>
</dbReference>
<dbReference type="SUPFAM" id="SSF51338">
    <property type="entry name" value="Composite domain of metallo-dependent hydrolases"/>
    <property type="match status" value="1"/>
</dbReference>
<dbReference type="PANTHER" id="PTHR43794:SF11">
    <property type="entry name" value="AMIDOHYDROLASE-RELATED DOMAIN-CONTAINING PROTEIN"/>
    <property type="match status" value="1"/>
</dbReference>
<dbReference type="Gene3D" id="2.30.40.10">
    <property type="entry name" value="Urease, subunit C, domain 1"/>
    <property type="match status" value="1"/>
</dbReference>